<organism evidence="3 4">
    <name type="scientific">Fistulina hepatica ATCC 64428</name>
    <dbReference type="NCBI Taxonomy" id="1128425"/>
    <lineage>
        <taxon>Eukaryota</taxon>
        <taxon>Fungi</taxon>
        <taxon>Dikarya</taxon>
        <taxon>Basidiomycota</taxon>
        <taxon>Agaricomycotina</taxon>
        <taxon>Agaricomycetes</taxon>
        <taxon>Agaricomycetidae</taxon>
        <taxon>Agaricales</taxon>
        <taxon>Fistulinaceae</taxon>
        <taxon>Fistulina</taxon>
    </lineage>
</organism>
<reference evidence="3 4" key="1">
    <citation type="journal article" date="2015" name="Fungal Genet. Biol.">
        <title>Evolution of novel wood decay mechanisms in Agaricales revealed by the genome sequences of Fistulina hepatica and Cylindrobasidium torrendii.</title>
        <authorList>
            <person name="Floudas D."/>
            <person name="Held B.W."/>
            <person name="Riley R."/>
            <person name="Nagy L.G."/>
            <person name="Koehler G."/>
            <person name="Ransdell A.S."/>
            <person name="Younus H."/>
            <person name="Chow J."/>
            <person name="Chiniquy J."/>
            <person name="Lipzen A."/>
            <person name="Tritt A."/>
            <person name="Sun H."/>
            <person name="Haridas S."/>
            <person name="LaButti K."/>
            <person name="Ohm R.A."/>
            <person name="Kues U."/>
            <person name="Blanchette R.A."/>
            <person name="Grigoriev I.V."/>
            <person name="Minto R.E."/>
            <person name="Hibbett D.S."/>
        </authorList>
    </citation>
    <scope>NUCLEOTIDE SEQUENCE [LARGE SCALE GENOMIC DNA]</scope>
    <source>
        <strain evidence="3 4">ATCC 64428</strain>
    </source>
</reference>
<feature type="domain" description="C2H2-type" evidence="2">
    <location>
        <begin position="125"/>
        <end position="148"/>
    </location>
</feature>
<evidence type="ECO:0000259" key="2">
    <source>
        <dbReference type="PROSITE" id="PS00028"/>
    </source>
</evidence>
<dbReference type="Proteomes" id="UP000054144">
    <property type="component" value="Unassembled WGS sequence"/>
</dbReference>
<dbReference type="EMBL" id="KN881805">
    <property type="protein sequence ID" value="KIY48878.1"/>
    <property type="molecule type" value="Genomic_DNA"/>
</dbReference>
<dbReference type="SMART" id="SM00355">
    <property type="entry name" value="ZnF_C2H2"/>
    <property type="match status" value="2"/>
</dbReference>
<feature type="region of interest" description="Disordered" evidence="1">
    <location>
        <begin position="1"/>
        <end position="34"/>
    </location>
</feature>
<evidence type="ECO:0000313" key="3">
    <source>
        <dbReference type="EMBL" id="KIY48878.1"/>
    </source>
</evidence>
<protein>
    <recommendedName>
        <fullName evidence="2">C2H2-type domain-containing protein</fullName>
    </recommendedName>
</protein>
<keyword evidence="4" id="KW-1185">Reference proteome</keyword>
<name>A0A0D7ADD5_9AGAR</name>
<dbReference type="InterPro" id="IPR013087">
    <property type="entry name" value="Znf_C2H2_type"/>
</dbReference>
<feature type="compositionally biased region" description="Polar residues" evidence="1">
    <location>
        <begin position="1"/>
        <end position="25"/>
    </location>
</feature>
<sequence length="187" mass="21353">MCSANANSPSSLDSRSPQAAPSLTHATPFRHPSTSTATNYILHRASARRRSSMSVKNQQHRFPVHFSRPHHLLPVSKAKTLSVYEISPQCAEYLNLFHCRICGVPLRKHSLLRHLDGHGIVPYQCEEESCQKRCFSLPVLEKHQIEAHAEGHFFCKCGRPFVATASNSDREEHFNIYHRKVDCRIYH</sequence>
<accession>A0A0D7ADD5</accession>
<gene>
    <name evidence="3" type="ORF">FISHEDRAFT_58636</name>
</gene>
<proteinExistence type="predicted"/>
<evidence type="ECO:0000256" key="1">
    <source>
        <dbReference type="SAM" id="MobiDB-lite"/>
    </source>
</evidence>
<dbReference type="PROSITE" id="PS00028">
    <property type="entry name" value="ZINC_FINGER_C2H2_1"/>
    <property type="match status" value="1"/>
</dbReference>
<evidence type="ECO:0000313" key="4">
    <source>
        <dbReference type="Proteomes" id="UP000054144"/>
    </source>
</evidence>
<dbReference type="AlphaFoldDB" id="A0A0D7ADD5"/>